<protein>
    <submittedName>
        <fullName evidence="1">Uncharacterized protein</fullName>
    </submittedName>
</protein>
<gene>
    <name evidence="1" type="ORF">M9H77_31996</name>
</gene>
<evidence type="ECO:0000313" key="1">
    <source>
        <dbReference type="EMBL" id="KAI5654809.1"/>
    </source>
</evidence>
<keyword evidence="2" id="KW-1185">Reference proteome</keyword>
<organism evidence="1 2">
    <name type="scientific">Catharanthus roseus</name>
    <name type="common">Madagascar periwinkle</name>
    <name type="synonym">Vinca rosea</name>
    <dbReference type="NCBI Taxonomy" id="4058"/>
    <lineage>
        <taxon>Eukaryota</taxon>
        <taxon>Viridiplantae</taxon>
        <taxon>Streptophyta</taxon>
        <taxon>Embryophyta</taxon>
        <taxon>Tracheophyta</taxon>
        <taxon>Spermatophyta</taxon>
        <taxon>Magnoliopsida</taxon>
        <taxon>eudicotyledons</taxon>
        <taxon>Gunneridae</taxon>
        <taxon>Pentapetalae</taxon>
        <taxon>asterids</taxon>
        <taxon>lamiids</taxon>
        <taxon>Gentianales</taxon>
        <taxon>Apocynaceae</taxon>
        <taxon>Rauvolfioideae</taxon>
        <taxon>Vinceae</taxon>
        <taxon>Catharanthinae</taxon>
        <taxon>Catharanthus</taxon>
    </lineage>
</organism>
<reference evidence="2" key="1">
    <citation type="journal article" date="2023" name="Nat. Plants">
        <title>Single-cell RNA sequencing provides a high-resolution roadmap for understanding the multicellular compartmentation of specialized metabolism.</title>
        <authorList>
            <person name="Sun S."/>
            <person name="Shen X."/>
            <person name="Li Y."/>
            <person name="Li Y."/>
            <person name="Wang S."/>
            <person name="Li R."/>
            <person name="Zhang H."/>
            <person name="Shen G."/>
            <person name="Guo B."/>
            <person name="Wei J."/>
            <person name="Xu J."/>
            <person name="St-Pierre B."/>
            <person name="Chen S."/>
            <person name="Sun C."/>
        </authorList>
    </citation>
    <scope>NUCLEOTIDE SEQUENCE [LARGE SCALE GENOMIC DNA]</scope>
</reference>
<proteinExistence type="predicted"/>
<dbReference type="EMBL" id="CM044707">
    <property type="protein sequence ID" value="KAI5654809.1"/>
    <property type="molecule type" value="Genomic_DNA"/>
</dbReference>
<evidence type="ECO:0000313" key="2">
    <source>
        <dbReference type="Proteomes" id="UP001060085"/>
    </source>
</evidence>
<sequence>MRAAGEDSSPYLVIKSTRIKTTYHIAFQDFVHRQGVVKLVAKRIGTVSGRLFVGTTEKIPPSEIGDTTGAGDAFIGAVLYDICADMPPEAMFPFAVQVVSKLICWK</sequence>
<comment type="caution">
    <text evidence="1">The sequence shown here is derived from an EMBL/GenBank/DDBJ whole genome shotgun (WGS) entry which is preliminary data.</text>
</comment>
<dbReference type="Proteomes" id="UP001060085">
    <property type="component" value="Linkage Group LG07"/>
</dbReference>
<name>A0ACC0A3Q3_CATRO</name>
<accession>A0ACC0A3Q3</accession>